<dbReference type="PATRIC" id="fig|33888.3.peg.3022"/>
<dbReference type="AlphaFoldDB" id="A0A160KVQ5"/>
<sequence>MVWKRRQHEETHAVLPPDVWVVQHDESPNNTILGVFASEAEAATFAEEVQHRFPKGVIYAKFTLGYRYDSGPGYVTFGPDDTGE</sequence>
<evidence type="ECO:0000313" key="2">
    <source>
        <dbReference type="Proteomes" id="UP000077071"/>
    </source>
</evidence>
<protein>
    <submittedName>
        <fullName evidence="1">Uncharacterized protein</fullName>
    </submittedName>
</protein>
<reference evidence="1 2" key="1">
    <citation type="submission" date="2016-05" db="EMBL/GenBank/DDBJ databases">
        <title>Complete genome sequence of Rathayibacter tritici NCPPB 1953.</title>
        <authorList>
            <person name="Park J."/>
            <person name="Lee H.-H."/>
            <person name="Lee S.-W."/>
            <person name="Seo Y.-S."/>
        </authorList>
    </citation>
    <scope>NUCLEOTIDE SEQUENCE [LARGE SCALE GENOMIC DNA]</scope>
    <source>
        <strain evidence="1 2">NCPPB 1953</strain>
    </source>
</reference>
<keyword evidence="2" id="KW-1185">Reference proteome</keyword>
<proteinExistence type="predicted"/>
<dbReference type="Proteomes" id="UP000077071">
    <property type="component" value="Chromosome"/>
</dbReference>
<organism evidence="1 2">
    <name type="scientific">Rathayibacter tritici</name>
    <dbReference type="NCBI Taxonomy" id="33888"/>
    <lineage>
        <taxon>Bacteria</taxon>
        <taxon>Bacillati</taxon>
        <taxon>Actinomycetota</taxon>
        <taxon>Actinomycetes</taxon>
        <taxon>Micrococcales</taxon>
        <taxon>Microbacteriaceae</taxon>
        <taxon>Rathayibacter</taxon>
    </lineage>
</organism>
<evidence type="ECO:0000313" key="1">
    <source>
        <dbReference type="EMBL" id="AND17809.1"/>
    </source>
</evidence>
<dbReference type="EMBL" id="CP015515">
    <property type="protein sequence ID" value="AND17809.1"/>
    <property type="molecule type" value="Genomic_DNA"/>
</dbReference>
<gene>
    <name evidence="1" type="ORF">A6122_2697</name>
</gene>
<name>A0A160KVQ5_9MICO</name>
<dbReference type="KEGG" id="rtn:A6122_2697"/>
<accession>A0A160KVQ5</accession>